<comment type="caution">
    <text evidence="1">The sequence shown here is derived from an EMBL/GenBank/DDBJ whole genome shotgun (WGS) entry which is preliminary data.</text>
</comment>
<gene>
    <name evidence="1" type="ORF">TNCT_289021</name>
</gene>
<organism evidence="1 2">
    <name type="scientific">Trichonephila clavata</name>
    <name type="common">Joro spider</name>
    <name type="synonym">Nephila clavata</name>
    <dbReference type="NCBI Taxonomy" id="2740835"/>
    <lineage>
        <taxon>Eukaryota</taxon>
        <taxon>Metazoa</taxon>
        <taxon>Ecdysozoa</taxon>
        <taxon>Arthropoda</taxon>
        <taxon>Chelicerata</taxon>
        <taxon>Arachnida</taxon>
        <taxon>Araneae</taxon>
        <taxon>Araneomorphae</taxon>
        <taxon>Entelegynae</taxon>
        <taxon>Araneoidea</taxon>
        <taxon>Nephilidae</taxon>
        <taxon>Trichonephila</taxon>
    </lineage>
</organism>
<dbReference type="AlphaFoldDB" id="A0A8X6G8D1"/>
<proteinExistence type="predicted"/>
<dbReference type="OrthoDB" id="6437361at2759"/>
<dbReference type="Proteomes" id="UP000887116">
    <property type="component" value="Unassembled WGS sequence"/>
</dbReference>
<keyword evidence="2" id="KW-1185">Reference proteome</keyword>
<dbReference type="EMBL" id="BMAO01024624">
    <property type="protein sequence ID" value="GFQ96599.1"/>
    <property type="molecule type" value="Genomic_DNA"/>
</dbReference>
<name>A0A8X6G8D1_TRICU</name>
<protein>
    <submittedName>
        <fullName evidence="1">Uncharacterized protein</fullName>
    </submittedName>
</protein>
<reference evidence="1" key="1">
    <citation type="submission" date="2020-07" db="EMBL/GenBank/DDBJ databases">
        <title>Multicomponent nature underlies the extraordinary mechanical properties of spider dragline silk.</title>
        <authorList>
            <person name="Kono N."/>
            <person name="Nakamura H."/>
            <person name="Mori M."/>
            <person name="Yoshida Y."/>
            <person name="Ohtoshi R."/>
            <person name="Malay A.D."/>
            <person name="Moran D.A.P."/>
            <person name="Tomita M."/>
            <person name="Numata K."/>
            <person name="Arakawa K."/>
        </authorList>
    </citation>
    <scope>NUCLEOTIDE SEQUENCE</scope>
</reference>
<accession>A0A8X6G8D1</accession>
<evidence type="ECO:0000313" key="2">
    <source>
        <dbReference type="Proteomes" id="UP000887116"/>
    </source>
</evidence>
<evidence type="ECO:0000313" key="1">
    <source>
        <dbReference type="EMBL" id="GFQ96599.1"/>
    </source>
</evidence>
<sequence length="129" mass="14753">MDLLERTHVGMVGKLLLIGAELNKIACKYDGFPMRSQTELIASFTYLERKRENDITNVARAFNPMWSNLHPKVKLMTPIEANPKFLKPTVPKRKNPMMLIKNVPNDVAPSELLEFIQEQIPESLDSNEC</sequence>